<evidence type="ECO:0000313" key="4">
    <source>
        <dbReference type="Proteomes" id="UP001649381"/>
    </source>
</evidence>
<evidence type="ECO:0000313" key="3">
    <source>
        <dbReference type="EMBL" id="MCF6136258.1"/>
    </source>
</evidence>
<comment type="caution">
    <text evidence="3">The sequence shown here is derived from an EMBL/GenBank/DDBJ whole genome shotgun (WGS) entry which is preliminary data.</text>
</comment>
<organism evidence="3 4">
    <name type="scientific">Pseudalkalibacillus berkeleyi</name>
    <dbReference type="NCBI Taxonomy" id="1069813"/>
    <lineage>
        <taxon>Bacteria</taxon>
        <taxon>Bacillati</taxon>
        <taxon>Bacillota</taxon>
        <taxon>Bacilli</taxon>
        <taxon>Bacillales</taxon>
        <taxon>Fictibacillaceae</taxon>
        <taxon>Pseudalkalibacillus</taxon>
    </lineage>
</organism>
<dbReference type="Proteomes" id="UP001649381">
    <property type="component" value="Unassembled WGS sequence"/>
</dbReference>
<accession>A0ABS9GTT7</accession>
<dbReference type="Pfam" id="PF11575">
    <property type="entry name" value="FhuF_C"/>
    <property type="match status" value="1"/>
</dbReference>
<keyword evidence="4" id="KW-1185">Reference proteome</keyword>
<dbReference type="InterPro" id="IPR024726">
    <property type="entry name" value="FhuF_C"/>
</dbReference>
<feature type="domain" description="Ferric siderophore reductase C-terminal" evidence="2">
    <location>
        <begin position="228"/>
        <end position="249"/>
    </location>
</feature>
<evidence type="ECO:0000259" key="2">
    <source>
        <dbReference type="Pfam" id="PF11575"/>
    </source>
</evidence>
<gene>
    <name evidence="3" type="ORF">L2716_00860</name>
</gene>
<sequence length="257" mass="29640">MTSAVQMHNQFEFLQEHYRLTKSKPSDASGLSSEDLLHTSEVIKFIDDELIPLLNAPSRLVAASQFSKKYAFLITVPFFSSFTLFDQVLNIDIDQCSVQPDSKKGFKGPRLMLKSERTSPTATDREGAVHNAIEKVFKNHVRLVWERLNEAASVPMPVLWENTAIYIYWLYETSLLKHDLVAQRKIQEDFDLLLEAPGECFGLNENPLKKFHHEKRELLKSAPLVRVRKTCCLYYEVNEERKFCKTCPRCLSGYTES</sequence>
<proteinExistence type="predicted"/>
<reference evidence="3 4" key="1">
    <citation type="submission" date="2022-01" db="EMBL/GenBank/DDBJ databases">
        <title>Alkalihalobacillus sp. EGI L200015, a novel bacterium isolated from a salt lake sediment.</title>
        <authorList>
            <person name="Gao L."/>
            <person name="Fang B.-Z."/>
            <person name="Li W.-J."/>
        </authorList>
    </citation>
    <scope>NUCLEOTIDE SEQUENCE [LARGE SCALE GENOMIC DNA]</scope>
    <source>
        <strain evidence="3 4">KCTC 12718</strain>
    </source>
</reference>
<dbReference type="RefSeq" id="WP_236330637.1">
    <property type="nucleotide sequence ID" value="NZ_JAKIJS010000001.1"/>
</dbReference>
<name>A0ABS9GTT7_9BACL</name>
<dbReference type="InterPro" id="IPR022770">
    <property type="entry name" value="IucA/IucC-like_C"/>
</dbReference>
<evidence type="ECO:0000259" key="1">
    <source>
        <dbReference type="Pfam" id="PF06276"/>
    </source>
</evidence>
<feature type="domain" description="Aerobactin siderophore biosynthesis IucA/IucC-like C-terminal" evidence="1">
    <location>
        <begin position="64"/>
        <end position="209"/>
    </location>
</feature>
<dbReference type="EMBL" id="JAKIJS010000001">
    <property type="protein sequence ID" value="MCF6136258.1"/>
    <property type="molecule type" value="Genomic_DNA"/>
</dbReference>
<protein>
    <submittedName>
        <fullName evidence="3">(2Fe-2S)-binding protein</fullName>
    </submittedName>
</protein>
<dbReference type="Pfam" id="PF06276">
    <property type="entry name" value="FhuF"/>
    <property type="match status" value="1"/>
</dbReference>